<keyword evidence="3" id="KW-0560">Oxidoreductase</keyword>
<dbReference type="CDD" id="cd05325">
    <property type="entry name" value="carb_red_sniffer_like_SDR_c"/>
    <property type="match status" value="1"/>
</dbReference>
<dbReference type="PRINTS" id="PR00081">
    <property type="entry name" value="GDHRDH"/>
</dbReference>
<dbReference type="RefSeq" id="XP_022396497.1">
    <property type="nucleotide sequence ID" value="XM_022549414.1"/>
</dbReference>
<organism evidence="4 5">
    <name type="scientific">Aspergillus glaucus CBS 516.65</name>
    <dbReference type="NCBI Taxonomy" id="1160497"/>
    <lineage>
        <taxon>Eukaryota</taxon>
        <taxon>Fungi</taxon>
        <taxon>Dikarya</taxon>
        <taxon>Ascomycota</taxon>
        <taxon>Pezizomycotina</taxon>
        <taxon>Eurotiomycetes</taxon>
        <taxon>Eurotiomycetidae</taxon>
        <taxon>Eurotiales</taxon>
        <taxon>Aspergillaceae</taxon>
        <taxon>Aspergillus</taxon>
        <taxon>Aspergillus subgen. Aspergillus</taxon>
    </lineage>
</organism>
<dbReference type="Pfam" id="PF00106">
    <property type="entry name" value="adh_short"/>
    <property type="match status" value="1"/>
</dbReference>
<dbReference type="PANTHER" id="PTHR43544">
    <property type="entry name" value="SHORT-CHAIN DEHYDROGENASE/REDUCTASE"/>
    <property type="match status" value="1"/>
</dbReference>
<reference evidence="5" key="1">
    <citation type="journal article" date="2017" name="Genome Biol.">
        <title>Comparative genomics reveals high biological diversity and specific adaptations in the industrially and medically important fungal genus Aspergillus.</title>
        <authorList>
            <person name="de Vries R.P."/>
            <person name="Riley R."/>
            <person name="Wiebenga A."/>
            <person name="Aguilar-Osorio G."/>
            <person name="Amillis S."/>
            <person name="Uchima C.A."/>
            <person name="Anderluh G."/>
            <person name="Asadollahi M."/>
            <person name="Askin M."/>
            <person name="Barry K."/>
            <person name="Battaglia E."/>
            <person name="Bayram O."/>
            <person name="Benocci T."/>
            <person name="Braus-Stromeyer S.A."/>
            <person name="Caldana C."/>
            <person name="Canovas D."/>
            <person name="Cerqueira G.C."/>
            <person name="Chen F."/>
            <person name="Chen W."/>
            <person name="Choi C."/>
            <person name="Clum A."/>
            <person name="Dos Santos R.A."/>
            <person name="Damasio A.R."/>
            <person name="Diallinas G."/>
            <person name="Emri T."/>
            <person name="Fekete E."/>
            <person name="Flipphi M."/>
            <person name="Freyberg S."/>
            <person name="Gallo A."/>
            <person name="Gournas C."/>
            <person name="Habgood R."/>
            <person name="Hainaut M."/>
            <person name="Harispe M.L."/>
            <person name="Henrissat B."/>
            <person name="Hilden K.S."/>
            <person name="Hope R."/>
            <person name="Hossain A."/>
            <person name="Karabika E."/>
            <person name="Karaffa L."/>
            <person name="Karanyi Z."/>
            <person name="Krasevec N."/>
            <person name="Kuo A."/>
            <person name="Kusch H."/>
            <person name="LaButti K."/>
            <person name="Lagendijk E.L."/>
            <person name="Lapidus A."/>
            <person name="Levasseur A."/>
            <person name="Lindquist E."/>
            <person name="Lipzen A."/>
            <person name="Logrieco A.F."/>
            <person name="MacCabe A."/>
            <person name="Maekelae M.R."/>
            <person name="Malavazi I."/>
            <person name="Melin P."/>
            <person name="Meyer V."/>
            <person name="Mielnichuk N."/>
            <person name="Miskei M."/>
            <person name="Molnar A.P."/>
            <person name="Mule G."/>
            <person name="Ngan C.Y."/>
            <person name="Orejas M."/>
            <person name="Orosz E."/>
            <person name="Ouedraogo J.P."/>
            <person name="Overkamp K.M."/>
            <person name="Park H.-S."/>
            <person name="Perrone G."/>
            <person name="Piumi F."/>
            <person name="Punt P.J."/>
            <person name="Ram A.F."/>
            <person name="Ramon A."/>
            <person name="Rauscher S."/>
            <person name="Record E."/>
            <person name="Riano-Pachon D.M."/>
            <person name="Robert V."/>
            <person name="Roehrig J."/>
            <person name="Ruller R."/>
            <person name="Salamov A."/>
            <person name="Salih N.S."/>
            <person name="Samson R.A."/>
            <person name="Sandor E."/>
            <person name="Sanguinetti M."/>
            <person name="Schuetze T."/>
            <person name="Sepcic K."/>
            <person name="Shelest E."/>
            <person name="Sherlock G."/>
            <person name="Sophianopoulou V."/>
            <person name="Squina F.M."/>
            <person name="Sun H."/>
            <person name="Susca A."/>
            <person name="Todd R.B."/>
            <person name="Tsang A."/>
            <person name="Unkles S.E."/>
            <person name="van de Wiele N."/>
            <person name="van Rossen-Uffink D."/>
            <person name="Oliveira J.V."/>
            <person name="Vesth T.C."/>
            <person name="Visser J."/>
            <person name="Yu J.-H."/>
            <person name="Zhou M."/>
            <person name="Andersen M.R."/>
            <person name="Archer D.B."/>
            <person name="Baker S.E."/>
            <person name="Benoit I."/>
            <person name="Brakhage A.A."/>
            <person name="Braus G.H."/>
            <person name="Fischer R."/>
            <person name="Frisvad J.C."/>
            <person name="Goldman G.H."/>
            <person name="Houbraken J."/>
            <person name="Oakley B."/>
            <person name="Pocsi I."/>
            <person name="Scazzocchio C."/>
            <person name="Seiboth B."/>
            <person name="vanKuyk P.A."/>
            <person name="Wortman J."/>
            <person name="Dyer P.S."/>
            <person name="Grigoriev I.V."/>
        </authorList>
    </citation>
    <scope>NUCLEOTIDE SEQUENCE [LARGE SCALE GENOMIC DNA]</scope>
    <source>
        <strain evidence="5">CBS 516.65</strain>
    </source>
</reference>
<dbReference type="InterPro" id="IPR002347">
    <property type="entry name" value="SDR_fam"/>
</dbReference>
<dbReference type="Proteomes" id="UP000184300">
    <property type="component" value="Unassembled WGS sequence"/>
</dbReference>
<proteinExistence type="inferred from homology"/>
<dbReference type="GeneID" id="34465674"/>
<dbReference type="Gene3D" id="3.40.50.720">
    <property type="entry name" value="NAD(P)-binding Rossmann-like Domain"/>
    <property type="match status" value="1"/>
</dbReference>
<dbReference type="EMBL" id="KV878915">
    <property type="protein sequence ID" value="OJJ79799.1"/>
    <property type="molecule type" value="Genomic_DNA"/>
</dbReference>
<dbReference type="InterPro" id="IPR051468">
    <property type="entry name" value="Fungal_SecMetab_SDRs"/>
</dbReference>
<dbReference type="AlphaFoldDB" id="A0A1L9V7F2"/>
<name>A0A1L9V7F2_ASPGL</name>
<evidence type="ECO:0000256" key="3">
    <source>
        <dbReference type="ARBA" id="ARBA00023002"/>
    </source>
</evidence>
<comment type="similarity">
    <text evidence="1">Belongs to the short-chain dehydrogenases/reductases (SDR) family.</text>
</comment>
<evidence type="ECO:0000313" key="5">
    <source>
        <dbReference type="Proteomes" id="UP000184300"/>
    </source>
</evidence>
<evidence type="ECO:0000313" key="4">
    <source>
        <dbReference type="EMBL" id="OJJ79799.1"/>
    </source>
</evidence>
<dbReference type="InterPro" id="IPR036291">
    <property type="entry name" value="NAD(P)-bd_dom_sf"/>
</dbReference>
<dbReference type="PANTHER" id="PTHR43544:SF7">
    <property type="entry name" value="NADB-LER2"/>
    <property type="match status" value="1"/>
</dbReference>
<sequence length="248" mass="26586">MTQTVILITGANRGIGKGLVTTYLARAKTTVIATVREGSVESTWGLHCLPTGLDSQLIIVSLSLDIPSIITDAIHQIRTEHHIEHIDLVIANAGICNHWGPVVDMKDSDLMSHFEVNTLGLLRLLRATAPFLLSSKQPKFVYISSELGSISGVAQSSPLTAAYGVSKGAGNYLVKKIDAEHADLVAFSTDPGFVQTDMGNRGAQCNGLERAPMTITESVQGIVNQIDGATKTTTSGQFIRYSGDRLPW</sequence>
<accession>A0A1L9V7F2</accession>
<keyword evidence="2" id="KW-0521">NADP</keyword>
<evidence type="ECO:0008006" key="6">
    <source>
        <dbReference type="Google" id="ProtNLM"/>
    </source>
</evidence>
<dbReference type="VEuPathDB" id="FungiDB:ASPGLDRAFT_69910"/>
<dbReference type="GO" id="GO:0016491">
    <property type="term" value="F:oxidoreductase activity"/>
    <property type="evidence" value="ECO:0007669"/>
    <property type="project" value="UniProtKB-KW"/>
</dbReference>
<dbReference type="SUPFAM" id="SSF51735">
    <property type="entry name" value="NAD(P)-binding Rossmann-fold domains"/>
    <property type="match status" value="1"/>
</dbReference>
<gene>
    <name evidence="4" type="ORF">ASPGLDRAFT_69910</name>
</gene>
<dbReference type="GO" id="GO:0005737">
    <property type="term" value="C:cytoplasm"/>
    <property type="evidence" value="ECO:0007669"/>
    <property type="project" value="TreeGrafter"/>
</dbReference>
<evidence type="ECO:0000256" key="2">
    <source>
        <dbReference type="ARBA" id="ARBA00022857"/>
    </source>
</evidence>
<dbReference type="OrthoDB" id="9876299at2759"/>
<keyword evidence="5" id="KW-1185">Reference proteome</keyword>
<evidence type="ECO:0000256" key="1">
    <source>
        <dbReference type="ARBA" id="ARBA00006484"/>
    </source>
</evidence>
<protein>
    <recommendedName>
        <fullName evidence="6">Ketoreductase (KR) domain-containing protein</fullName>
    </recommendedName>
</protein>